<feature type="non-terminal residue" evidence="2">
    <location>
        <position position="1"/>
    </location>
</feature>
<feature type="non-terminal residue" evidence="2">
    <location>
        <position position="69"/>
    </location>
</feature>
<name>W1YBY1_9ZZZZ</name>
<proteinExistence type="predicted"/>
<accession>W1YBY1</accession>
<comment type="caution">
    <text evidence="2">The sequence shown here is derived from an EMBL/GenBank/DDBJ whole genome shotgun (WGS) entry which is preliminary data.</text>
</comment>
<evidence type="ECO:0000313" key="2">
    <source>
        <dbReference type="EMBL" id="ETJ39876.1"/>
    </source>
</evidence>
<protein>
    <submittedName>
        <fullName evidence="2">Phage tail tape measure protein, lambda family</fullName>
    </submittedName>
</protein>
<keyword evidence="1" id="KW-0175">Coiled coil</keyword>
<evidence type="ECO:0000256" key="1">
    <source>
        <dbReference type="SAM" id="Coils"/>
    </source>
</evidence>
<dbReference type="EMBL" id="AZMM01006239">
    <property type="protein sequence ID" value="ETJ39876.1"/>
    <property type="molecule type" value="Genomic_DNA"/>
</dbReference>
<sequence>DKNQQRQQELLRIEREYNNQRLQLERDYADKSRGMSNHVFQEKMQALNDALEREKEIVSQINEQLDIQA</sequence>
<organism evidence="2">
    <name type="scientific">human gut metagenome</name>
    <dbReference type="NCBI Taxonomy" id="408170"/>
    <lineage>
        <taxon>unclassified sequences</taxon>
        <taxon>metagenomes</taxon>
        <taxon>organismal metagenomes</taxon>
    </lineage>
</organism>
<reference evidence="2" key="1">
    <citation type="submission" date="2013-12" db="EMBL/GenBank/DDBJ databases">
        <title>A Varibaculum cambriense genome reconstructed from a premature infant gut community with otherwise low bacterial novelty that shifts toward anaerobic metabolism during the third week of life.</title>
        <authorList>
            <person name="Brown C.T."/>
            <person name="Sharon I."/>
            <person name="Thomas B.C."/>
            <person name="Castelle C.J."/>
            <person name="Morowitz M.J."/>
            <person name="Banfield J.F."/>
        </authorList>
    </citation>
    <scope>NUCLEOTIDE SEQUENCE</scope>
</reference>
<gene>
    <name evidence="2" type="ORF">Q604_UNBC06239G0001</name>
</gene>
<dbReference type="AlphaFoldDB" id="W1YBY1"/>
<feature type="coiled-coil region" evidence="1">
    <location>
        <begin position="3"/>
        <end position="68"/>
    </location>
</feature>